<protein>
    <submittedName>
        <fullName evidence="1">Uncharacterized protein</fullName>
    </submittedName>
</protein>
<accession>Q8FSH3</accession>
<dbReference type="Proteomes" id="UP000001409">
    <property type="component" value="Chromosome"/>
</dbReference>
<evidence type="ECO:0000313" key="2">
    <source>
        <dbReference type="Proteomes" id="UP000001409"/>
    </source>
</evidence>
<dbReference type="KEGG" id="cef:CE0420"/>
<dbReference type="HOGENOM" id="CLU_2823795_0_0_11"/>
<proteinExistence type="predicted"/>
<organism evidence="1 2">
    <name type="scientific">Corynebacterium efficiens (strain DSM 44549 / YS-314 / AJ 12310 / JCM 11189 / NBRC 100395)</name>
    <dbReference type="NCBI Taxonomy" id="196164"/>
    <lineage>
        <taxon>Bacteria</taxon>
        <taxon>Bacillati</taxon>
        <taxon>Actinomycetota</taxon>
        <taxon>Actinomycetes</taxon>
        <taxon>Mycobacteriales</taxon>
        <taxon>Corynebacteriaceae</taxon>
        <taxon>Corynebacterium</taxon>
    </lineage>
</organism>
<keyword evidence="2" id="KW-1185">Reference proteome</keyword>
<sequence>MASVVSEVTYYTHPDLPILGEVFVALCSDETLFLENDIVLLGDVQAVVEEIELFLSKRPEESREDD</sequence>
<dbReference type="OrthoDB" id="176168at2"/>
<reference evidence="1 2" key="1">
    <citation type="journal article" date="2003" name="Genome Res.">
        <title>Comparative complete genome sequence analysis of the amino acid replacements responsible for the thermostability of Corynebacterium efficiens.</title>
        <authorList>
            <person name="Nishio Y."/>
            <person name="Nakamura Y."/>
            <person name="Kawarabayasi Y."/>
            <person name="Usuda Y."/>
            <person name="Kimura E."/>
            <person name="Sugimoto S."/>
            <person name="Matsui K."/>
            <person name="Yamagishi A."/>
            <person name="Kikuchi H."/>
            <person name="Ikeo K."/>
            <person name="Gojobori T."/>
        </authorList>
    </citation>
    <scope>NUCLEOTIDE SEQUENCE [LARGE SCALE GENOMIC DNA]</scope>
    <source>
        <strain evidence="2">DSM 44549 / YS-314 / AJ 12310 / JCM 11189 / NBRC 100395</strain>
    </source>
</reference>
<dbReference type="RefSeq" id="WP_011074973.1">
    <property type="nucleotide sequence ID" value="NC_004369.1"/>
</dbReference>
<dbReference type="EMBL" id="BA000035">
    <property type="protein sequence ID" value="BAC17230.1"/>
    <property type="molecule type" value="Genomic_DNA"/>
</dbReference>
<evidence type="ECO:0000313" key="1">
    <source>
        <dbReference type="EMBL" id="BAC17230.1"/>
    </source>
</evidence>
<dbReference type="AlphaFoldDB" id="Q8FSH3"/>
<name>Q8FSH3_COREF</name>